<reference evidence="2 3" key="1">
    <citation type="submission" date="2018-03" db="EMBL/GenBank/DDBJ databases">
        <title>Genomic Encyclopedia of Archaeal and Bacterial Type Strains, Phase II (KMG-II): from individual species to whole genera.</title>
        <authorList>
            <person name="Goeker M."/>
        </authorList>
    </citation>
    <scope>NUCLEOTIDE SEQUENCE [LARGE SCALE GENOMIC DNA]</scope>
    <source>
        <strain evidence="2 3">DSM 43146</strain>
    </source>
</reference>
<organism evidence="2 3">
    <name type="scientific">Actinoplanes italicus</name>
    <dbReference type="NCBI Taxonomy" id="113567"/>
    <lineage>
        <taxon>Bacteria</taxon>
        <taxon>Bacillati</taxon>
        <taxon>Actinomycetota</taxon>
        <taxon>Actinomycetes</taxon>
        <taxon>Micromonosporales</taxon>
        <taxon>Micromonosporaceae</taxon>
        <taxon>Actinoplanes</taxon>
    </lineage>
</organism>
<gene>
    <name evidence="2" type="ORF">CLV67_11621</name>
</gene>
<evidence type="ECO:0000313" key="2">
    <source>
        <dbReference type="EMBL" id="PRX17245.1"/>
    </source>
</evidence>
<dbReference type="Proteomes" id="UP000239415">
    <property type="component" value="Unassembled WGS sequence"/>
</dbReference>
<sequence>MSSGGIVMLPVAVVLAAGAAVVLTAAAAAALTVWAANRAAEAALNALGRVGDGFEAEATRQEQAAIAALRWPQVVAEAVERNARIRMLSVRAGRAGVTVTLPAPLDLAGRTEQEVVAWLTQADGLLRFADEALTAGCAAKEGERLAELLPASVTRLPDTAVALERLQETLRSRHTAPVLPRPAALDVSAVLRTLDPDANEEDRIAVLRVAVLAERAEPREARMYDRQLRLDVAAANDRAAGRRLAATMSAALEDPIVATTPPPGPYSGTAARLGAVIAGDAELTPDLLTEAAGAVRWAETVVRASYLRETVSQCLAQQGYTVDTAPGGLRLTREDWYEHSAEVWVDQDGVLNGRVVRENDVDGDQAEAGDRARCDEFNDALSEVGDRLHAEVAVDRNHRPQRRARSAPDTTRIQTQRRRQA</sequence>
<name>A0A2T0K339_9ACTN</name>
<dbReference type="OrthoDB" id="3684982at2"/>
<accession>A0A2T0K339</accession>
<evidence type="ECO:0000313" key="3">
    <source>
        <dbReference type="Proteomes" id="UP000239415"/>
    </source>
</evidence>
<comment type="caution">
    <text evidence="2">The sequence shown here is derived from an EMBL/GenBank/DDBJ whole genome shotgun (WGS) entry which is preliminary data.</text>
</comment>
<proteinExistence type="predicted"/>
<keyword evidence="3" id="KW-1185">Reference proteome</keyword>
<feature type="region of interest" description="Disordered" evidence="1">
    <location>
        <begin position="396"/>
        <end position="421"/>
    </location>
</feature>
<dbReference type="AlphaFoldDB" id="A0A2T0K339"/>
<evidence type="ECO:0000256" key="1">
    <source>
        <dbReference type="SAM" id="MobiDB-lite"/>
    </source>
</evidence>
<dbReference type="EMBL" id="PVMZ01000016">
    <property type="protein sequence ID" value="PRX17245.1"/>
    <property type="molecule type" value="Genomic_DNA"/>
</dbReference>
<dbReference type="RefSeq" id="WP_146169371.1">
    <property type="nucleotide sequence ID" value="NZ_BOMO01000149.1"/>
</dbReference>
<protein>
    <submittedName>
        <fullName evidence="2">Uncharacterized protein</fullName>
    </submittedName>
</protein>